<reference evidence="2" key="1">
    <citation type="journal article" date="2014" name="Int. J. Syst. Evol. Microbiol.">
        <title>Complete genome sequence of Corynebacterium casei LMG S-19264T (=DSM 44701T), isolated from a smear-ripened cheese.</title>
        <authorList>
            <consortium name="US DOE Joint Genome Institute (JGI-PGF)"/>
            <person name="Walter F."/>
            <person name="Albersmeier A."/>
            <person name="Kalinowski J."/>
            <person name="Ruckert C."/>
        </authorList>
    </citation>
    <scope>NUCLEOTIDE SEQUENCE</scope>
    <source>
        <strain evidence="2">JCM 13064</strain>
    </source>
</reference>
<dbReference type="RefSeq" id="WP_189165449.1">
    <property type="nucleotide sequence ID" value="NZ_BMNT01000029.1"/>
</dbReference>
<comment type="caution">
    <text evidence="2">The sequence shown here is derived from an EMBL/GenBank/DDBJ whole genome shotgun (WGS) entry which is preliminary data.</text>
</comment>
<evidence type="ECO:0000256" key="1">
    <source>
        <dbReference type="SAM" id="SignalP"/>
    </source>
</evidence>
<gene>
    <name evidence="2" type="ORF">GCM10007964_49690</name>
</gene>
<evidence type="ECO:0000313" key="2">
    <source>
        <dbReference type="EMBL" id="GGL01694.1"/>
    </source>
</evidence>
<dbReference type="Proteomes" id="UP000645217">
    <property type="component" value="Unassembled WGS sequence"/>
</dbReference>
<reference evidence="2" key="2">
    <citation type="submission" date="2020-09" db="EMBL/GenBank/DDBJ databases">
        <authorList>
            <person name="Sun Q."/>
            <person name="Ohkuma M."/>
        </authorList>
    </citation>
    <scope>NUCLEOTIDE SEQUENCE</scope>
    <source>
        <strain evidence="2">JCM 13064</strain>
    </source>
</reference>
<sequence length="70" mass="7930">MRRLCTLLVTAALAAGLSFSIGAAPAQAESLRNVYYYDWDCNRVGQLGISSGWWTSYRCVPQYNLWFLYA</sequence>
<dbReference type="AlphaFoldDB" id="A0A917VNF0"/>
<evidence type="ECO:0000313" key="3">
    <source>
        <dbReference type="Proteomes" id="UP000645217"/>
    </source>
</evidence>
<feature type="chain" id="PRO_5038843877" description="Secreted protein" evidence="1">
    <location>
        <begin position="24"/>
        <end position="70"/>
    </location>
</feature>
<dbReference type="EMBL" id="BMNT01000029">
    <property type="protein sequence ID" value="GGL01694.1"/>
    <property type="molecule type" value="Genomic_DNA"/>
</dbReference>
<keyword evidence="3" id="KW-1185">Reference proteome</keyword>
<protein>
    <recommendedName>
        <fullName evidence="4">Secreted protein</fullName>
    </recommendedName>
</protein>
<feature type="signal peptide" evidence="1">
    <location>
        <begin position="1"/>
        <end position="23"/>
    </location>
</feature>
<name>A0A917VNF0_9ACTN</name>
<accession>A0A917VNF0</accession>
<organism evidence="2 3">
    <name type="scientific">Sphaerisporangium melleum</name>
    <dbReference type="NCBI Taxonomy" id="321316"/>
    <lineage>
        <taxon>Bacteria</taxon>
        <taxon>Bacillati</taxon>
        <taxon>Actinomycetota</taxon>
        <taxon>Actinomycetes</taxon>
        <taxon>Streptosporangiales</taxon>
        <taxon>Streptosporangiaceae</taxon>
        <taxon>Sphaerisporangium</taxon>
    </lineage>
</organism>
<proteinExistence type="predicted"/>
<evidence type="ECO:0008006" key="4">
    <source>
        <dbReference type="Google" id="ProtNLM"/>
    </source>
</evidence>
<keyword evidence="1" id="KW-0732">Signal</keyword>